<dbReference type="Proteomes" id="UP000054560">
    <property type="component" value="Unassembled WGS sequence"/>
</dbReference>
<feature type="region of interest" description="Disordered" evidence="1">
    <location>
        <begin position="1"/>
        <end position="30"/>
    </location>
</feature>
<evidence type="ECO:0000313" key="2">
    <source>
        <dbReference type="EMBL" id="KNC86658.1"/>
    </source>
</evidence>
<name>A0A0L0GEJ1_9EUKA</name>
<sequence length="83" mass="8794">MTGTPGPGDTCYDDARPHQQPAKSSVSSNRSGALTILWHVGHKNRLVLCYSATTRAQKKADSHLGGSDDDSLTVAELTNAAQK</sequence>
<keyword evidence="3" id="KW-1185">Reference proteome</keyword>
<organism evidence="2 3">
    <name type="scientific">Sphaeroforma arctica JP610</name>
    <dbReference type="NCBI Taxonomy" id="667725"/>
    <lineage>
        <taxon>Eukaryota</taxon>
        <taxon>Ichthyosporea</taxon>
        <taxon>Ichthyophonida</taxon>
        <taxon>Sphaeroforma</taxon>
    </lineage>
</organism>
<evidence type="ECO:0000313" key="3">
    <source>
        <dbReference type="Proteomes" id="UP000054560"/>
    </source>
</evidence>
<dbReference type="EMBL" id="KQ241642">
    <property type="protein sequence ID" value="KNC86658.1"/>
    <property type="molecule type" value="Genomic_DNA"/>
</dbReference>
<proteinExistence type="predicted"/>
<accession>A0A0L0GEJ1</accession>
<protein>
    <submittedName>
        <fullName evidence="2">Uncharacterized protein</fullName>
    </submittedName>
</protein>
<dbReference type="GeneID" id="25901699"/>
<evidence type="ECO:0000256" key="1">
    <source>
        <dbReference type="SAM" id="MobiDB-lite"/>
    </source>
</evidence>
<dbReference type="AlphaFoldDB" id="A0A0L0GEJ1"/>
<reference evidence="2 3" key="1">
    <citation type="submission" date="2011-02" db="EMBL/GenBank/DDBJ databases">
        <title>The Genome Sequence of Sphaeroforma arctica JP610.</title>
        <authorList>
            <consortium name="The Broad Institute Genome Sequencing Platform"/>
            <person name="Russ C."/>
            <person name="Cuomo C."/>
            <person name="Young S.K."/>
            <person name="Zeng Q."/>
            <person name="Gargeya S."/>
            <person name="Alvarado L."/>
            <person name="Berlin A."/>
            <person name="Chapman S.B."/>
            <person name="Chen Z."/>
            <person name="Freedman E."/>
            <person name="Gellesch M."/>
            <person name="Goldberg J."/>
            <person name="Griggs A."/>
            <person name="Gujja S."/>
            <person name="Heilman E."/>
            <person name="Heiman D."/>
            <person name="Howarth C."/>
            <person name="Mehta T."/>
            <person name="Neiman D."/>
            <person name="Pearson M."/>
            <person name="Roberts A."/>
            <person name="Saif S."/>
            <person name="Shea T."/>
            <person name="Shenoy N."/>
            <person name="Sisk P."/>
            <person name="Stolte C."/>
            <person name="Sykes S."/>
            <person name="White J."/>
            <person name="Yandava C."/>
            <person name="Burger G."/>
            <person name="Gray M.W."/>
            <person name="Holland P.W.H."/>
            <person name="King N."/>
            <person name="Lang F.B.F."/>
            <person name="Roger A.J."/>
            <person name="Ruiz-Trillo I."/>
            <person name="Haas B."/>
            <person name="Nusbaum C."/>
            <person name="Birren B."/>
        </authorList>
    </citation>
    <scope>NUCLEOTIDE SEQUENCE [LARGE SCALE GENOMIC DNA]</scope>
    <source>
        <strain evidence="2 3">JP610</strain>
    </source>
</reference>
<dbReference type="RefSeq" id="XP_014160560.1">
    <property type="nucleotide sequence ID" value="XM_014305085.1"/>
</dbReference>
<gene>
    <name evidence="2" type="ORF">SARC_01195</name>
</gene>
<feature type="compositionally biased region" description="Polar residues" evidence="1">
    <location>
        <begin position="21"/>
        <end position="30"/>
    </location>
</feature>